<dbReference type="Gene3D" id="3.40.30.10">
    <property type="entry name" value="Glutaredoxin"/>
    <property type="match status" value="1"/>
</dbReference>
<dbReference type="CDD" id="cd02956">
    <property type="entry name" value="ybbN"/>
    <property type="match status" value="1"/>
</dbReference>
<keyword evidence="3" id="KW-0802">TPR repeat</keyword>
<organism evidence="5">
    <name type="scientific">uncultured Friedmanniella sp</name>
    <dbReference type="NCBI Taxonomy" id="335381"/>
    <lineage>
        <taxon>Bacteria</taxon>
        <taxon>Bacillati</taxon>
        <taxon>Actinomycetota</taxon>
        <taxon>Actinomycetes</taxon>
        <taxon>Propionibacteriales</taxon>
        <taxon>Nocardioidaceae</taxon>
        <taxon>Friedmanniella</taxon>
        <taxon>environmental samples</taxon>
    </lineage>
</organism>
<sequence>MSSSSFSRAGAIDLSQLAARAQQPAAGAAAPRAGASYVLEVTEQTFEAETIRRSLQHPVVVELYSPRVSSGATLSDALAEIANASEGKFLLARLNVDTAPGIVQALQLQAVPTVIALIGGQVAPLFQGVLPRAEVQAYLDQLLSAAVANGIVGRAQPVGGGAPADDQADAGPDPRFAAADAAIEAGDFATAVAEFDRLLEADPNDAEAKAGRAQAGLFGRAADLDPQSVLTTAATSTAVADQLAAADVEMLTGQAEAAFARLTALVRTRSGDERDAVRVRLLELFETLGNTDERVLKGRRDLMSALF</sequence>
<dbReference type="PANTHER" id="PTHR45663:SF11">
    <property type="entry name" value="GEO12009P1"/>
    <property type="match status" value="1"/>
</dbReference>
<reference evidence="5" key="1">
    <citation type="submission" date="2020-02" db="EMBL/GenBank/DDBJ databases">
        <authorList>
            <person name="Meier V. D."/>
        </authorList>
    </citation>
    <scope>NUCLEOTIDE SEQUENCE</scope>
    <source>
        <strain evidence="5">AVDCRST_MAG61</strain>
    </source>
</reference>
<dbReference type="SUPFAM" id="SSF48452">
    <property type="entry name" value="TPR-like"/>
    <property type="match status" value="1"/>
</dbReference>
<evidence type="ECO:0000259" key="4">
    <source>
        <dbReference type="Pfam" id="PF00085"/>
    </source>
</evidence>
<evidence type="ECO:0000256" key="1">
    <source>
        <dbReference type="ARBA" id="ARBA00008987"/>
    </source>
</evidence>
<dbReference type="PANTHER" id="PTHR45663">
    <property type="entry name" value="GEO12009P1"/>
    <property type="match status" value="1"/>
</dbReference>
<gene>
    <name evidence="5" type="ORF">AVDCRST_MAG61-2510</name>
</gene>
<dbReference type="InterPro" id="IPR019734">
    <property type="entry name" value="TPR_rpt"/>
</dbReference>
<dbReference type="InterPro" id="IPR011990">
    <property type="entry name" value="TPR-like_helical_dom_sf"/>
</dbReference>
<protein>
    <submittedName>
        <fullName evidence="5">FIG000875: Thioredoxin domain-containing protein EC-YbbN</fullName>
    </submittedName>
</protein>
<dbReference type="Pfam" id="PF13428">
    <property type="entry name" value="TPR_14"/>
    <property type="match status" value="1"/>
</dbReference>
<accession>A0A6J4L7R0</accession>
<proteinExistence type="inferred from homology"/>
<dbReference type="GO" id="GO:0005737">
    <property type="term" value="C:cytoplasm"/>
    <property type="evidence" value="ECO:0007669"/>
    <property type="project" value="TreeGrafter"/>
</dbReference>
<dbReference type="Pfam" id="PF00085">
    <property type="entry name" value="Thioredoxin"/>
    <property type="match status" value="1"/>
</dbReference>
<name>A0A6J4L7R0_9ACTN</name>
<evidence type="ECO:0000256" key="2">
    <source>
        <dbReference type="ARBA" id="ARBA00023284"/>
    </source>
</evidence>
<dbReference type="InterPro" id="IPR036249">
    <property type="entry name" value="Thioredoxin-like_sf"/>
</dbReference>
<dbReference type="EMBL" id="CADCTT010000311">
    <property type="protein sequence ID" value="CAA9324463.1"/>
    <property type="molecule type" value="Genomic_DNA"/>
</dbReference>
<dbReference type="SUPFAM" id="SSF52833">
    <property type="entry name" value="Thioredoxin-like"/>
    <property type="match status" value="1"/>
</dbReference>
<dbReference type="PROSITE" id="PS50005">
    <property type="entry name" value="TPR"/>
    <property type="match status" value="1"/>
</dbReference>
<dbReference type="Pfam" id="PF14561">
    <property type="entry name" value="TPR_20"/>
    <property type="match status" value="1"/>
</dbReference>
<feature type="repeat" description="TPR" evidence="3">
    <location>
        <begin position="172"/>
        <end position="205"/>
    </location>
</feature>
<evidence type="ECO:0000256" key="3">
    <source>
        <dbReference type="PROSITE-ProRule" id="PRU00339"/>
    </source>
</evidence>
<evidence type="ECO:0000313" key="5">
    <source>
        <dbReference type="EMBL" id="CAA9324463.1"/>
    </source>
</evidence>
<dbReference type="GO" id="GO:0006950">
    <property type="term" value="P:response to stress"/>
    <property type="evidence" value="ECO:0007669"/>
    <property type="project" value="UniProtKB-ARBA"/>
</dbReference>
<dbReference type="InterPro" id="IPR013766">
    <property type="entry name" value="Thioredoxin_domain"/>
</dbReference>
<keyword evidence="2" id="KW-0676">Redox-active center</keyword>
<dbReference type="GO" id="GO:0015035">
    <property type="term" value="F:protein-disulfide reductase activity"/>
    <property type="evidence" value="ECO:0007669"/>
    <property type="project" value="TreeGrafter"/>
</dbReference>
<comment type="similarity">
    <text evidence="1">Belongs to the thioredoxin family.</text>
</comment>
<dbReference type="Gene3D" id="1.25.40.10">
    <property type="entry name" value="Tetratricopeptide repeat domain"/>
    <property type="match status" value="1"/>
</dbReference>
<dbReference type="AlphaFoldDB" id="A0A6J4L7R0"/>
<feature type="domain" description="Thioredoxin" evidence="4">
    <location>
        <begin position="38"/>
        <end position="140"/>
    </location>
</feature>